<dbReference type="Proteomes" id="UP001165190">
    <property type="component" value="Unassembled WGS sequence"/>
</dbReference>
<proteinExistence type="predicted"/>
<keyword evidence="2" id="KW-1185">Reference proteome</keyword>
<protein>
    <recommendedName>
        <fullName evidence="3">Retrotransposon Copia-like N-terminal domain-containing protein</fullName>
    </recommendedName>
</protein>
<evidence type="ECO:0000313" key="2">
    <source>
        <dbReference type="Proteomes" id="UP001165190"/>
    </source>
</evidence>
<organism evidence="1 2">
    <name type="scientific">Hibiscus trionum</name>
    <name type="common">Flower of an hour</name>
    <dbReference type="NCBI Taxonomy" id="183268"/>
    <lineage>
        <taxon>Eukaryota</taxon>
        <taxon>Viridiplantae</taxon>
        <taxon>Streptophyta</taxon>
        <taxon>Embryophyta</taxon>
        <taxon>Tracheophyta</taxon>
        <taxon>Spermatophyta</taxon>
        <taxon>Magnoliopsida</taxon>
        <taxon>eudicotyledons</taxon>
        <taxon>Gunneridae</taxon>
        <taxon>Pentapetalae</taxon>
        <taxon>rosids</taxon>
        <taxon>malvids</taxon>
        <taxon>Malvales</taxon>
        <taxon>Malvaceae</taxon>
        <taxon>Malvoideae</taxon>
        <taxon>Hibiscus</taxon>
    </lineage>
</organism>
<dbReference type="EMBL" id="BSYR01000040">
    <property type="protein sequence ID" value="GMJ04572.1"/>
    <property type="molecule type" value="Genomic_DNA"/>
</dbReference>
<dbReference type="PANTHER" id="PTHR47481:SF30">
    <property type="entry name" value="CCHC-TYPE DOMAIN-CONTAINING PROTEIN"/>
    <property type="match status" value="1"/>
</dbReference>
<dbReference type="AlphaFoldDB" id="A0A9W7ML58"/>
<sequence>MVSAVSSSTMSSSKHFTNKIITIRLDESNFLLWKQQILFAIESLRLVSHVDGTISIPAQVVVIEKGERVLNLDYAFYKQEDSALCSRLLSSIIPSILSSLVGCKTALDIWEKLQQAFFNFFNYQAHAFALLFEKSKEKGSKYE</sequence>
<evidence type="ECO:0008006" key="3">
    <source>
        <dbReference type="Google" id="ProtNLM"/>
    </source>
</evidence>
<dbReference type="PANTHER" id="PTHR47481">
    <property type="match status" value="1"/>
</dbReference>
<comment type="caution">
    <text evidence="1">The sequence shown here is derived from an EMBL/GenBank/DDBJ whole genome shotgun (WGS) entry which is preliminary data.</text>
</comment>
<reference evidence="1" key="1">
    <citation type="submission" date="2023-05" db="EMBL/GenBank/DDBJ databases">
        <title>Genome and transcriptome analyses reveal genes involved in the formation of fine ridges on petal epidermal cells in Hibiscus trionum.</title>
        <authorList>
            <person name="Koshimizu S."/>
            <person name="Masuda S."/>
            <person name="Ishii T."/>
            <person name="Shirasu K."/>
            <person name="Hoshino A."/>
            <person name="Arita M."/>
        </authorList>
    </citation>
    <scope>NUCLEOTIDE SEQUENCE</scope>
    <source>
        <strain evidence="1">Hamamatsu line</strain>
    </source>
</reference>
<gene>
    <name evidence="1" type="ORF">HRI_004126400</name>
</gene>
<dbReference type="OrthoDB" id="1845088at2759"/>
<name>A0A9W7ML58_HIBTR</name>
<evidence type="ECO:0000313" key="1">
    <source>
        <dbReference type="EMBL" id="GMJ04572.1"/>
    </source>
</evidence>
<accession>A0A9W7ML58</accession>